<protein>
    <recommendedName>
        <fullName evidence="4 12">Anaerobic ribonucleoside-triphosphate reductase-activating protein</fullName>
        <ecNumber evidence="12">1.97.1.-</ecNumber>
    </recommendedName>
</protein>
<dbReference type="RefSeq" id="WP_121451849.1">
    <property type="nucleotide sequence ID" value="NZ_RBWE01000001.1"/>
</dbReference>
<evidence type="ECO:0000259" key="13">
    <source>
        <dbReference type="PROSITE" id="PS51918"/>
    </source>
</evidence>
<keyword evidence="9" id="KW-0408">Iron</keyword>
<dbReference type="NCBIfam" id="TIGR02491">
    <property type="entry name" value="NrdG"/>
    <property type="match status" value="1"/>
</dbReference>
<comment type="cofactor">
    <cofactor evidence="1">
        <name>[4Fe-4S] cluster</name>
        <dbReference type="ChEBI" id="CHEBI:49883"/>
    </cofactor>
</comment>
<comment type="caution">
    <text evidence="14">The sequence shown here is derived from an EMBL/GenBank/DDBJ whole genome shotgun (WGS) entry which is preliminary data.</text>
</comment>
<dbReference type="SFLD" id="SFLDG01063">
    <property type="entry name" value="activating_enzymes__group_1"/>
    <property type="match status" value="1"/>
</dbReference>
<evidence type="ECO:0000256" key="6">
    <source>
        <dbReference type="ARBA" id="ARBA00022691"/>
    </source>
</evidence>
<dbReference type="InterPro" id="IPR058240">
    <property type="entry name" value="rSAM_sf"/>
</dbReference>
<evidence type="ECO:0000256" key="9">
    <source>
        <dbReference type="ARBA" id="ARBA00023004"/>
    </source>
</evidence>
<dbReference type="PIRSF" id="PIRSF000368">
    <property type="entry name" value="NrdG"/>
    <property type="match status" value="1"/>
</dbReference>
<dbReference type="Pfam" id="PF13353">
    <property type="entry name" value="Fer4_12"/>
    <property type="match status" value="1"/>
</dbReference>
<evidence type="ECO:0000256" key="5">
    <source>
        <dbReference type="ARBA" id="ARBA00022485"/>
    </source>
</evidence>
<proteinExistence type="inferred from homology"/>
<evidence type="ECO:0000256" key="4">
    <source>
        <dbReference type="ARBA" id="ARBA00014281"/>
    </source>
</evidence>
<evidence type="ECO:0000256" key="1">
    <source>
        <dbReference type="ARBA" id="ARBA00001966"/>
    </source>
</evidence>
<dbReference type="PROSITE" id="PS51918">
    <property type="entry name" value="RADICAL_SAM"/>
    <property type="match status" value="1"/>
</dbReference>
<evidence type="ECO:0000256" key="11">
    <source>
        <dbReference type="ARBA" id="ARBA00047365"/>
    </source>
</evidence>
<reference evidence="14 15" key="1">
    <citation type="submission" date="2018-10" db="EMBL/GenBank/DDBJ databases">
        <authorList>
            <person name="Grouzdev D.S."/>
            <person name="Krutkina M.S."/>
            <person name="Tourova T.P."/>
            <person name="Nazina T.N."/>
        </authorList>
    </citation>
    <scope>NUCLEOTIDE SEQUENCE [LARGE SCALE GENOMIC DNA]</scope>
    <source>
        <strain evidence="14 15">435</strain>
    </source>
</reference>
<evidence type="ECO:0000313" key="14">
    <source>
        <dbReference type="EMBL" id="RKO67438.1"/>
    </source>
</evidence>
<name>A0A494WVD2_9FIRM</name>
<dbReference type="CDD" id="cd01335">
    <property type="entry name" value="Radical_SAM"/>
    <property type="match status" value="1"/>
</dbReference>
<keyword evidence="7" id="KW-0479">Metal-binding</keyword>
<dbReference type="SFLD" id="SFLDG01066">
    <property type="entry name" value="organic_radical-activating_enz"/>
    <property type="match status" value="1"/>
</dbReference>
<sequence>MLLRVAGIIKESVVDGPGLRLVVFAQGCPHRCPGCHNPHTWDPAGGTSVEVEEVLAMVKKNPLLKGITLSGGEPFAQAGALAYLARQVRALGRDVTTYTGYTWEELLELAKRDGAVKELLELSDYIVDGPYIQEKRDPALPFRGSSNQRIIDVPASLACGRVVIASWGRIG</sequence>
<dbReference type="EMBL" id="RBWE01000001">
    <property type="protein sequence ID" value="RKO67438.1"/>
    <property type="molecule type" value="Genomic_DNA"/>
</dbReference>
<dbReference type="AlphaFoldDB" id="A0A494WVD2"/>
<dbReference type="InterPro" id="IPR034457">
    <property type="entry name" value="Organic_radical-activating"/>
</dbReference>
<feature type="domain" description="Radical SAM core" evidence="13">
    <location>
        <begin position="14"/>
        <end position="171"/>
    </location>
</feature>
<evidence type="ECO:0000256" key="7">
    <source>
        <dbReference type="ARBA" id="ARBA00022723"/>
    </source>
</evidence>
<dbReference type="SFLD" id="SFLDS00029">
    <property type="entry name" value="Radical_SAM"/>
    <property type="match status" value="1"/>
</dbReference>
<evidence type="ECO:0000256" key="12">
    <source>
        <dbReference type="PIRNR" id="PIRNR000368"/>
    </source>
</evidence>
<dbReference type="InterPro" id="IPR007197">
    <property type="entry name" value="rSAM"/>
</dbReference>
<dbReference type="InterPro" id="IPR013785">
    <property type="entry name" value="Aldolase_TIM"/>
</dbReference>
<dbReference type="Proteomes" id="UP000271256">
    <property type="component" value="Unassembled WGS sequence"/>
</dbReference>
<keyword evidence="6" id="KW-0949">S-adenosyl-L-methionine</keyword>
<dbReference type="PROSITE" id="PS01087">
    <property type="entry name" value="RADICAL_ACTIVATING"/>
    <property type="match status" value="1"/>
</dbReference>
<dbReference type="PANTHER" id="PTHR30352">
    <property type="entry name" value="PYRUVATE FORMATE-LYASE-ACTIVATING ENZYME"/>
    <property type="match status" value="1"/>
</dbReference>
<evidence type="ECO:0000256" key="3">
    <source>
        <dbReference type="ARBA" id="ARBA00009777"/>
    </source>
</evidence>
<dbReference type="GO" id="GO:0046872">
    <property type="term" value="F:metal ion binding"/>
    <property type="evidence" value="ECO:0007669"/>
    <property type="project" value="UniProtKB-KW"/>
</dbReference>
<dbReference type="GO" id="GO:0051539">
    <property type="term" value="F:4 iron, 4 sulfur cluster binding"/>
    <property type="evidence" value="ECO:0007669"/>
    <property type="project" value="UniProtKB-KW"/>
</dbReference>
<dbReference type="EC" id="1.97.1.-" evidence="12"/>
<dbReference type="GO" id="GO:0004748">
    <property type="term" value="F:ribonucleoside-diphosphate reductase activity, thioredoxin disulfide as acceptor"/>
    <property type="evidence" value="ECO:0007669"/>
    <property type="project" value="TreeGrafter"/>
</dbReference>
<comment type="similarity">
    <text evidence="3 12">Belongs to the organic radical-activating enzymes family.</text>
</comment>
<keyword evidence="15" id="KW-1185">Reference proteome</keyword>
<dbReference type="InterPro" id="IPR001989">
    <property type="entry name" value="Radical_activat_CS"/>
</dbReference>
<keyword evidence="10" id="KW-0411">Iron-sulfur</keyword>
<dbReference type="InterPro" id="IPR012837">
    <property type="entry name" value="NrdG"/>
</dbReference>
<comment type="function">
    <text evidence="2 12">Activation of anaerobic ribonucleoside-triphosphate reductase under anaerobic conditions by generation of an organic free radical, using S-adenosylmethionine and reduced flavodoxin as cosubstrates to produce 5'-deoxy-adenosine.</text>
</comment>
<keyword evidence="8 12" id="KW-0560">Oxidoreductase</keyword>
<evidence type="ECO:0000256" key="2">
    <source>
        <dbReference type="ARBA" id="ARBA00003852"/>
    </source>
</evidence>
<evidence type="ECO:0000256" key="8">
    <source>
        <dbReference type="ARBA" id="ARBA00023002"/>
    </source>
</evidence>
<gene>
    <name evidence="14" type="primary">nrdG</name>
    <name evidence="14" type="ORF">D7024_11005</name>
</gene>
<dbReference type="GO" id="GO:0043365">
    <property type="term" value="F:[formate-C-acetyltransferase]-activating enzyme activity"/>
    <property type="evidence" value="ECO:0007669"/>
    <property type="project" value="InterPro"/>
</dbReference>
<dbReference type="OrthoDB" id="9782387at2"/>
<comment type="catalytic activity">
    <reaction evidence="11">
        <text>glycyl-[protein] + reduced [flavodoxin] + S-adenosyl-L-methionine = glycin-2-yl radical-[protein] + semiquinone [flavodoxin] + 5'-deoxyadenosine + L-methionine + H(+)</text>
        <dbReference type="Rhea" id="RHEA:61976"/>
        <dbReference type="Rhea" id="RHEA-COMP:10622"/>
        <dbReference type="Rhea" id="RHEA-COMP:14480"/>
        <dbReference type="Rhea" id="RHEA-COMP:15993"/>
        <dbReference type="Rhea" id="RHEA-COMP:15994"/>
        <dbReference type="ChEBI" id="CHEBI:15378"/>
        <dbReference type="ChEBI" id="CHEBI:17319"/>
        <dbReference type="ChEBI" id="CHEBI:29947"/>
        <dbReference type="ChEBI" id="CHEBI:32722"/>
        <dbReference type="ChEBI" id="CHEBI:57618"/>
        <dbReference type="ChEBI" id="CHEBI:57844"/>
        <dbReference type="ChEBI" id="CHEBI:59789"/>
        <dbReference type="ChEBI" id="CHEBI:140311"/>
    </reaction>
</comment>
<organism evidence="14 15">
    <name type="scientific">Desulfofundulus salinus</name>
    <dbReference type="NCBI Taxonomy" id="2419843"/>
    <lineage>
        <taxon>Bacteria</taxon>
        <taxon>Bacillati</taxon>
        <taxon>Bacillota</taxon>
        <taxon>Clostridia</taxon>
        <taxon>Eubacteriales</taxon>
        <taxon>Peptococcaceae</taxon>
        <taxon>Desulfofundulus</taxon>
    </lineage>
</organism>
<evidence type="ECO:0000256" key="10">
    <source>
        <dbReference type="ARBA" id="ARBA00023014"/>
    </source>
</evidence>
<dbReference type="SUPFAM" id="SSF102114">
    <property type="entry name" value="Radical SAM enzymes"/>
    <property type="match status" value="1"/>
</dbReference>
<dbReference type="SFLD" id="SFLDF00299">
    <property type="entry name" value="anaerobic_ribonucleoside-triph"/>
    <property type="match status" value="1"/>
</dbReference>
<accession>A0A494WVD2</accession>
<keyword evidence="5" id="KW-0004">4Fe-4S</keyword>
<evidence type="ECO:0000313" key="15">
    <source>
        <dbReference type="Proteomes" id="UP000271256"/>
    </source>
</evidence>
<dbReference type="PANTHER" id="PTHR30352:SF2">
    <property type="entry name" value="ANAEROBIC RIBONUCLEOSIDE-TRIPHOSPHATE REDUCTASE-ACTIVATING PROTEIN"/>
    <property type="match status" value="1"/>
</dbReference>
<dbReference type="Gene3D" id="3.20.20.70">
    <property type="entry name" value="Aldolase class I"/>
    <property type="match status" value="1"/>
</dbReference>